<dbReference type="PROSITE" id="PS51118">
    <property type="entry name" value="HTH_HXLR"/>
    <property type="match status" value="1"/>
</dbReference>
<protein>
    <submittedName>
        <fullName evidence="5">Transcriptional regulator, HxlR family</fullName>
    </submittedName>
</protein>
<keyword evidence="6" id="KW-1185">Reference proteome</keyword>
<dbReference type="GO" id="GO:0003677">
    <property type="term" value="F:DNA binding"/>
    <property type="evidence" value="ECO:0007669"/>
    <property type="project" value="UniProtKB-KW"/>
</dbReference>
<evidence type="ECO:0000313" key="5">
    <source>
        <dbReference type="EMBL" id="SEB10933.1"/>
    </source>
</evidence>
<dbReference type="InterPro" id="IPR002577">
    <property type="entry name" value="HTH_HxlR"/>
</dbReference>
<keyword evidence="2" id="KW-0238">DNA-binding</keyword>
<keyword evidence="3" id="KW-0804">Transcription</keyword>
<sequence length="152" mass="17644">MQYKYKKKLQNAITYFFMENKRSDCPISCSLEVFGDKWSLLIIRDIMLRGKVSFSEFLASEEKIATNILVNRLNHLESEKILVKEVSPLNKSKFVYSLTQKGADLLPIVIEIMDWGAKYNKNCPRKELGKRIKSDKPAVIKELSLELKKKVK</sequence>
<gene>
    <name evidence="5" type="ORF">SAMN05660909_05533</name>
</gene>
<dbReference type="InterPro" id="IPR036388">
    <property type="entry name" value="WH-like_DNA-bd_sf"/>
</dbReference>
<dbReference type="SUPFAM" id="SSF46785">
    <property type="entry name" value="Winged helix' DNA-binding domain"/>
    <property type="match status" value="1"/>
</dbReference>
<dbReference type="PANTHER" id="PTHR33204:SF37">
    <property type="entry name" value="HTH-TYPE TRANSCRIPTIONAL REGULATOR YODB"/>
    <property type="match status" value="1"/>
</dbReference>
<reference evidence="6" key="1">
    <citation type="submission" date="2016-10" db="EMBL/GenBank/DDBJ databases">
        <authorList>
            <person name="Varghese N."/>
            <person name="Submissions S."/>
        </authorList>
    </citation>
    <scope>NUCLEOTIDE SEQUENCE [LARGE SCALE GENOMIC DNA]</scope>
    <source>
        <strain evidence="6">DSM 23920</strain>
    </source>
</reference>
<name>A0A1H4GMV7_9BACT</name>
<evidence type="ECO:0000256" key="2">
    <source>
        <dbReference type="ARBA" id="ARBA00023125"/>
    </source>
</evidence>
<evidence type="ECO:0000259" key="4">
    <source>
        <dbReference type="PROSITE" id="PS51118"/>
    </source>
</evidence>
<dbReference type="Proteomes" id="UP000199656">
    <property type="component" value="Unassembled WGS sequence"/>
</dbReference>
<evidence type="ECO:0000256" key="1">
    <source>
        <dbReference type="ARBA" id="ARBA00023015"/>
    </source>
</evidence>
<proteinExistence type="predicted"/>
<dbReference type="PANTHER" id="PTHR33204">
    <property type="entry name" value="TRANSCRIPTIONAL REGULATOR, MARR FAMILY"/>
    <property type="match status" value="1"/>
</dbReference>
<evidence type="ECO:0000313" key="6">
    <source>
        <dbReference type="Proteomes" id="UP000199656"/>
    </source>
</evidence>
<evidence type="ECO:0000256" key="3">
    <source>
        <dbReference type="ARBA" id="ARBA00023163"/>
    </source>
</evidence>
<dbReference type="EMBL" id="FNRL01000047">
    <property type="protein sequence ID" value="SEB10933.1"/>
    <property type="molecule type" value="Genomic_DNA"/>
</dbReference>
<dbReference type="Pfam" id="PF01638">
    <property type="entry name" value="HxlR"/>
    <property type="match status" value="1"/>
</dbReference>
<dbReference type="STRING" id="408074.SAMN05660909_05533"/>
<keyword evidence="1" id="KW-0805">Transcription regulation</keyword>
<dbReference type="AlphaFoldDB" id="A0A1H4GMV7"/>
<dbReference type="InterPro" id="IPR036390">
    <property type="entry name" value="WH_DNA-bd_sf"/>
</dbReference>
<feature type="domain" description="HTH hxlR-type" evidence="4">
    <location>
        <begin position="25"/>
        <end position="124"/>
    </location>
</feature>
<organism evidence="5 6">
    <name type="scientific">Chitinophaga terrae</name>
    <name type="common">ex Kim and Jung 2007</name>
    <dbReference type="NCBI Taxonomy" id="408074"/>
    <lineage>
        <taxon>Bacteria</taxon>
        <taxon>Pseudomonadati</taxon>
        <taxon>Bacteroidota</taxon>
        <taxon>Chitinophagia</taxon>
        <taxon>Chitinophagales</taxon>
        <taxon>Chitinophagaceae</taxon>
        <taxon>Chitinophaga</taxon>
    </lineage>
</organism>
<dbReference type="Gene3D" id="1.10.10.10">
    <property type="entry name" value="Winged helix-like DNA-binding domain superfamily/Winged helix DNA-binding domain"/>
    <property type="match status" value="1"/>
</dbReference>
<accession>A0A1H4GMV7</accession>